<keyword evidence="4" id="KW-1185">Reference proteome</keyword>
<gene>
    <name evidence="3" type="ORF">CYCCA115_LOCUS11566</name>
</gene>
<evidence type="ECO:0000313" key="3">
    <source>
        <dbReference type="EMBL" id="CAJ1948337.1"/>
    </source>
</evidence>
<accession>A0AAD2FPI0</accession>
<organism evidence="3 4">
    <name type="scientific">Cylindrotheca closterium</name>
    <dbReference type="NCBI Taxonomy" id="2856"/>
    <lineage>
        <taxon>Eukaryota</taxon>
        <taxon>Sar</taxon>
        <taxon>Stramenopiles</taxon>
        <taxon>Ochrophyta</taxon>
        <taxon>Bacillariophyta</taxon>
        <taxon>Bacillariophyceae</taxon>
        <taxon>Bacillariophycidae</taxon>
        <taxon>Bacillariales</taxon>
        <taxon>Bacillariaceae</taxon>
        <taxon>Cylindrotheca</taxon>
    </lineage>
</organism>
<feature type="region of interest" description="Disordered" evidence="1">
    <location>
        <begin position="130"/>
        <end position="168"/>
    </location>
</feature>
<evidence type="ECO:0000313" key="4">
    <source>
        <dbReference type="Proteomes" id="UP001295423"/>
    </source>
</evidence>
<evidence type="ECO:0000256" key="1">
    <source>
        <dbReference type="SAM" id="MobiDB-lite"/>
    </source>
</evidence>
<dbReference type="AlphaFoldDB" id="A0AAD2FPI0"/>
<reference evidence="3" key="1">
    <citation type="submission" date="2023-08" db="EMBL/GenBank/DDBJ databases">
        <authorList>
            <person name="Audoor S."/>
            <person name="Bilcke G."/>
        </authorList>
    </citation>
    <scope>NUCLEOTIDE SEQUENCE</scope>
</reference>
<protein>
    <recommendedName>
        <fullName evidence="2">DUF6824 domain-containing protein</fullName>
    </recommendedName>
</protein>
<dbReference type="Pfam" id="PF20710">
    <property type="entry name" value="DUF6824"/>
    <property type="match status" value="1"/>
</dbReference>
<dbReference type="EMBL" id="CAKOGP040001747">
    <property type="protein sequence ID" value="CAJ1948337.1"/>
    <property type="molecule type" value="Genomic_DNA"/>
</dbReference>
<proteinExistence type="predicted"/>
<evidence type="ECO:0000259" key="2">
    <source>
        <dbReference type="Pfam" id="PF20710"/>
    </source>
</evidence>
<sequence>MIMIRRPIRPGTRTAPPDDGVLYLPHWFEPSDRDVICGWAKQNHFHAGNTRFRQLVELTAPLYDAAQTKQEKTKVIASLVNRIRRESPQGGGFIKRDTITGLWYEIGDDKARDKVGHAIRRVIDEKTKKKRNVSSLAKLASPSKQGPATAEKAIDSSLPADPSDAKPMTKTLSMQMKRDPLPVLDTTQTVASLPQNQRPDLLGNNAAASLALSHIAGPLPGPLPMNYSLLRSGMALSLDSNTQSIPSSSYIGGSGGRIVDPPHLSGFGDLSSGDEYNTMNSAAIQLQRQSLGLSSDFGSASLFRLLSQPEASLQDQLRDLSGSTTSRHHQNQIIPNTFGISNVLTSQQSGSGTPFLPSNDAAMDQFLSTLDPTPIGPRATNDASSTDKEDVKWKSM</sequence>
<dbReference type="Proteomes" id="UP001295423">
    <property type="component" value="Unassembled WGS sequence"/>
</dbReference>
<dbReference type="InterPro" id="IPR049227">
    <property type="entry name" value="DUF6824"/>
</dbReference>
<feature type="region of interest" description="Disordered" evidence="1">
    <location>
        <begin position="347"/>
        <end position="396"/>
    </location>
</feature>
<feature type="domain" description="DUF6824" evidence="2">
    <location>
        <begin position="34"/>
        <end position="120"/>
    </location>
</feature>
<feature type="compositionally biased region" description="Basic and acidic residues" evidence="1">
    <location>
        <begin position="385"/>
        <end position="396"/>
    </location>
</feature>
<comment type="caution">
    <text evidence="3">The sequence shown here is derived from an EMBL/GenBank/DDBJ whole genome shotgun (WGS) entry which is preliminary data.</text>
</comment>
<name>A0AAD2FPI0_9STRA</name>